<dbReference type="PANTHER" id="PTHR34818:SF1">
    <property type="entry name" value="PROTEIN BLI-3"/>
    <property type="match status" value="1"/>
</dbReference>
<dbReference type="Gene3D" id="2.30.110.10">
    <property type="entry name" value="Electron Transport, Fmn-binding Protein, Chain A"/>
    <property type="match status" value="1"/>
</dbReference>
<dbReference type="GeneID" id="66102026"/>
<dbReference type="SUPFAM" id="SSF50475">
    <property type="entry name" value="FMN-binding split barrel"/>
    <property type="match status" value="1"/>
</dbReference>
<dbReference type="InterPro" id="IPR052917">
    <property type="entry name" value="Stress-Dev_Protein"/>
</dbReference>
<evidence type="ECO:0000313" key="2">
    <source>
        <dbReference type="EMBL" id="KAG7446347.1"/>
    </source>
</evidence>
<name>A0A9P8ATY7_9AGAR</name>
<dbReference type="OrthoDB" id="434253at2759"/>
<proteinExistence type="predicted"/>
<comment type="caution">
    <text evidence="2">The sequence shown here is derived from an EMBL/GenBank/DDBJ whole genome shotgun (WGS) entry which is preliminary data.</text>
</comment>
<dbReference type="EMBL" id="MU250534">
    <property type="protein sequence ID" value="KAG7446347.1"/>
    <property type="molecule type" value="Genomic_DNA"/>
</dbReference>
<evidence type="ECO:0000313" key="3">
    <source>
        <dbReference type="Proteomes" id="UP000812287"/>
    </source>
</evidence>
<feature type="domain" description="General stress protein FMN-binding split barrel" evidence="1">
    <location>
        <begin position="49"/>
        <end position="203"/>
    </location>
</feature>
<keyword evidence="3" id="KW-1185">Reference proteome</keyword>
<accession>A0A9P8ATY7</accession>
<reference evidence="2" key="1">
    <citation type="submission" date="2020-11" db="EMBL/GenBank/DDBJ databases">
        <title>Adaptations for nitrogen fixation in a non-lichenized fungal sporocarp promotes dispersal by wood-feeding termites.</title>
        <authorList>
            <consortium name="DOE Joint Genome Institute"/>
            <person name="Koch R.A."/>
            <person name="Yoon G."/>
            <person name="Arayal U."/>
            <person name="Lail K."/>
            <person name="Amirebrahimi M."/>
            <person name="Labutti K."/>
            <person name="Lipzen A."/>
            <person name="Riley R."/>
            <person name="Barry K."/>
            <person name="Henrissat B."/>
            <person name="Grigoriev I.V."/>
            <person name="Herr J.R."/>
            <person name="Aime M.C."/>
        </authorList>
    </citation>
    <scope>NUCLEOTIDE SEQUENCE</scope>
    <source>
        <strain evidence="2">MCA 3950</strain>
    </source>
</reference>
<evidence type="ECO:0000259" key="1">
    <source>
        <dbReference type="Pfam" id="PF16242"/>
    </source>
</evidence>
<dbReference type="RefSeq" id="XP_043039847.1">
    <property type="nucleotide sequence ID" value="XM_043179732.1"/>
</dbReference>
<protein>
    <recommendedName>
        <fullName evidence="1">General stress protein FMN-binding split barrel domain-containing protein</fullName>
    </recommendedName>
</protein>
<gene>
    <name evidence="2" type="ORF">BT62DRAFT_114085</name>
</gene>
<dbReference type="PANTHER" id="PTHR34818">
    <property type="entry name" value="PROTEIN BLI-3"/>
    <property type="match status" value="1"/>
</dbReference>
<dbReference type="Pfam" id="PF16242">
    <property type="entry name" value="Pyrid_ox_like"/>
    <property type="match status" value="1"/>
</dbReference>
<organism evidence="2 3">
    <name type="scientific">Guyanagaster necrorhizus</name>
    <dbReference type="NCBI Taxonomy" id="856835"/>
    <lineage>
        <taxon>Eukaryota</taxon>
        <taxon>Fungi</taxon>
        <taxon>Dikarya</taxon>
        <taxon>Basidiomycota</taxon>
        <taxon>Agaricomycotina</taxon>
        <taxon>Agaricomycetes</taxon>
        <taxon>Agaricomycetidae</taxon>
        <taxon>Agaricales</taxon>
        <taxon>Marasmiineae</taxon>
        <taxon>Physalacriaceae</taxon>
        <taxon>Guyanagaster</taxon>
    </lineage>
</organism>
<dbReference type="AlphaFoldDB" id="A0A9P8ATY7"/>
<dbReference type="Proteomes" id="UP000812287">
    <property type="component" value="Unassembled WGS sequence"/>
</dbReference>
<sequence length="252" mass="27949">MMSVSFLVYIYIQVNRVDSTFTPQLSTMATILDPYTAKAENKDLTSQQKIEGLHEIVQSARTGMLTTRSADGHLHSRAMMPSAPFSGTQLVLAFVANNASHKFEEIDNDSHVNVSFFNTDTTSWASYSGRAKAGRDKETIAKHWSSSLSAYFGDLGDGIHKGDENDPRISIIEVIPEEIRYWVATKGSLGRAIDTAVSAVTKNCAAPGELRTISKPEIQLTQRLQSTSRIYCRVPSEYEVSWIWPSCTFSNI</sequence>
<dbReference type="InterPro" id="IPR038725">
    <property type="entry name" value="YdaG_split_barrel_FMN-bd"/>
</dbReference>
<dbReference type="InterPro" id="IPR012349">
    <property type="entry name" value="Split_barrel_FMN-bd"/>
</dbReference>